<keyword evidence="5" id="KW-1185">Reference proteome</keyword>
<reference evidence="4" key="1">
    <citation type="submission" date="2023-02" db="EMBL/GenBank/DDBJ databases">
        <title>Nocardiopsis ansamitocini NBRC 112285.</title>
        <authorList>
            <person name="Ichikawa N."/>
            <person name="Sato H."/>
            <person name="Tonouchi N."/>
        </authorList>
    </citation>
    <scope>NUCLEOTIDE SEQUENCE</scope>
    <source>
        <strain evidence="4">NBRC 112285</strain>
    </source>
</reference>
<dbReference type="PANTHER" id="PTHR30055:SF237">
    <property type="entry name" value="TRANSCRIPTIONAL REPRESSOR MCE3R"/>
    <property type="match status" value="1"/>
</dbReference>
<dbReference type="InterPro" id="IPR009057">
    <property type="entry name" value="Homeodomain-like_sf"/>
</dbReference>
<feature type="DNA-binding region" description="H-T-H motif" evidence="2">
    <location>
        <begin position="37"/>
        <end position="56"/>
    </location>
</feature>
<dbReference type="AlphaFoldDB" id="A0A9W6UIW5"/>
<dbReference type="InterPro" id="IPR050109">
    <property type="entry name" value="HTH-type_TetR-like_transc_reg"/>
</dbReference>
<dbReference type="InterPro" id="IPR001647">
    <property type="entry name" value="HTH_TetR"/>
</dbReference>
<dbReference type="PANTHER" id="PTHR30055">
    <property type="entry name" value="HTH-TYPE TRANSCRIPTIONAL REGULATOR RUTR"/>
    <property type="match status" value="1"/>
</dbReference>
<dbReference type="PROSITE" id="PS50977">
    <property type="entry name" value="HTH_TETR_2"/>
    <property type="match status" value="2"/>
</dbReference>
<feature type="domain" description="HTH tetR-type" evidence="3">
    <location>
        <begin position="210"/>
        <end position="270"/>
    </location>
</feature>
<dbReference type="GO" id="GO:0003700">
    <property type="term" value="F:DNA-binding transcription factor activity"/>
    <property type="evidence" value="ECO:0007669"/>
    <property type="project" value="TreeGrafter"/>
</dbReference>
<dbReference type="RefSeq" id="WP_285759161.1">
    <property type="nucleotide sequence ID" value="NZ_BSQG01000003.1"/>
</dbReference>
<accession>A0A9W6UIW5</accession>
<dbReference type="EMBL" id="BSQG01000003">
    <property type="protein sequence ID" value="GLU47868.1"/>
    <property type="molecule type" value="Genomic_DNA"/>
</dbReference>
<dbReference type="Gene3D" id="1.10.357.10">
    <property type="entry name" value="Tetracycline Repressor, domain 2"/>
    <property type="match status" value="2"/>
</dbReference>
<gene>
    <name evidence="4" type="ORF">Nans01_22190</name>
</gene>
<evidence type="ECO:0000256" key="2">
    <source>
        <dbReference type="PROSITE-ProRule" id="PRU00335"/>
    </source>
</evidence>
<dbReference type="Gene3D" id="1.10.10.60">
    <property type="entry name" value="Homeodomain-like"/>
    <property type="match status" value="2"/>
</dbReference>
<sequence length="396" mass="43305">MSSGAVTPRTRQRQERSEQLLAVAIDLFRRHGYHQVGMSDIAAGASMSGPALYRYFTGKGELLSRAVRSATDAYVAVEADHVPGSPVASAFPSLALMTVDRRDEIALSLRDHRYLGETQKAEGIRQAATSFVFWRTELCRERPGLTVEEAAVLVVGVYGVLGSTGRHRVRMPRARYAELLAQAAARVLHTRFPAPEQDFLPVLQPLQPAGSRLEAVTAEAARLFRERGYHGVSMEDIGAAAGVTAAALYKHTPSKAALLTDMFHSASDRLNTATREALVGVSDPLSALSRLAATRLGLVPHFSDLLAVYVTESENLSDRELGLLRRRQRDYASLWARFIMEMRPQEDTASARVLANCAINTIDEFANIADVTARPAFRNEAVEIVLRAMGVVPAPR</sequence>
<evidence type="ECO:0000256" key="1">
    <source>
        <dbReference type="ARBA" id="ARBA00023125"/>
    </source>
</evidence>
<evidence type="ECO:0000259" key="3">
    <source>
        <dbReference type="PROSITE" id="PS50977"/>
    </source>
</evidence>
<organism evidence="4 5">
    <name type="scientific">Nocardiopsis ansamitocini</name>
    <dbReference type="NCBI Taxonomy" id="1670832"/>
    <lineage>
        <taxon>Bacteria</taxon>
        <taxon>Bacillati</taxon>
        <taxon>Actinomycetota</taxon>
        <taxon>Actinomycetes</taxon>
        <taxon>Streptosporangiales</taxon>
        <taxon>Nocardiopsidaceae</taxon>
        <taxon>Nocardiopsis</taxon>
    </lineage>
</organism>
<evidence type="ECO:0000313" key="5">
    <source>
        <dbReference type="Proteomes" id="UP001165092"/>
    </source>
</evidence>
<protein>
    <submittedName>
        <fullName evidence="4">TetR family transcriptional regulator</fullName>
    </submittedName>
</protein>
<keyword evidence="1 2" id="KW-0238">DNA-binding</keyword>
<dbReference type="PRINTS" id="PR00455">
    <property type="entry name" value="HTHTETR"/>
</dbReference>
<dbReference type="Proteomes" id="UP001165092">
    <property type="component" value="Unassembled WGS sequence"/>
</dbReference>
<evidence type="ECO:0000313" key="4">
    <source>
        <dbReference type="EMBL" id="GLU47868.1"/>
    </source>
</evidence>
<proteinExistence type="predicted"/>
<name>A0A9W6UIW5_9ACTN</name>
<dbReference type="SUPFAM" id="SSF46689">
    <property type="entry name" value="Homeodomain-like"/>
    <property type="match status" value="2"/>
</dbReference>
<feature type="DNA-binding region" description="H-T-H motif" evidence="2">
    <location>
        <begin position="233"/>
        <end position="252"/>
    </location>
</feature>
<dbReference type="GO" id="GO:0000976">
    <property type="term" value="F:transcription cis-regulatory region binding"/>
    <property type="evidence" value="ECO:0007669"/>
    <property type="project" value="TreeGrafter"/>
</dbReference>
<feature type="domain" description="HTH tetR-type" evidence="3">
    <location>
        <begin position="14"/>
        <end position="74"/>
    </location>
</feature>
<comment type="caution">
    <text evidence="4">The sequence shown here is derived from an EMBL/GenBank/DDBJ whole genome shotgun (WGS) entry which is preliminary data.</text>
</comment>
<dbReference type="Pfam" id="PF00440">
    <property type="entry name" value="TetR_N"/>
    <property type="match status" value="2"/>
</dbReference>